<protein>
    <submittedName>
        <fullName evidence="2">Uncharacterized protein</fullName>
    </submittedName>
</protein>
<gene>
    <name evidence="2" type="ORF">LEP1GSC188_3595</name>
</gene>
<reference evidence="2 3" key="1">
    <citation type="submission" date="2013-01" db="EMBL/GenBank/DDBJ databases">
        <authorList>
            <person name="Harkins D.M."/>
            <person name="Durkin A.S."/>
            <person name="Brinkac L.M."/>
            <person name="Haft D.H."/>
            <person name="Selengut J.D."/>
            <person name="Sanka R."/>
            <person name="DePew J."/>
            <person name="Purushe J."/>
            <person name="Tulsiani S.M."/>
            <person name="Graham G.C."/>
            <person name="Burns M.-A."/>
            <person name="Dohnt M.F."/>
            <person name="Smythe L.D."/>
            <person name="McKay D.B."/>
            <person name="Craig S.B."/>
            <person name="Vinetz J.M."/>
            <person name="Sutton G.G."/>
            <person name="Nierman W.C."/>
            <person name="Fouts D.E."/>
        </authorList>
    </citation>
    <scope>NUCLEOTIDE SEQUENCE [LARGE SCALE GENOMIC DNA]</scope>
    <source>
        <strain evidence="2 3">LT2116</strain>
    </source>
</reference>
<dbReference type="EMBL" id="AHOR02000040">
    <property type="protein sequence ID" value="EMF81050.1"/>
    <property type="molecule type" value="Genomic_DNA"/>
</dbReference>
<evidence type="ECO:0000313" key="2">
    <source>
        <dbReference type="EMBL" id="EMF81050.1"/>
    </source>
</evidence>
<accession>M3GX25</accession>
<feature type="region of interest" description="Disordered" evidence="1">
    <location>
        <begin position="15"/>
        <end position="67"/>
    </location>
</feature>
<proteinExistence type="predicted"/>
<dbReference type="AlphaFoldDB" id="M3GX25"/>
<feature type="compositionally biased region" description="Basic and acidic residues" evidence="1">
    <location>
        <begin position="16"/>
        <end position="36"/>
    </location>
</feature>
<organism evidence="2 3">
    <name type="scientific">Leptospira weilii serovar Topaz str. LT2116</name>
    <dbReference type="NCBI Taxonomy" id="1088540"/>
    <lineage>
        <taxon>Bacteria</taxon>
        <taxon>Pseudomonadati</taxon>
        <taxon>Spirochaetota</taxon>
        <taxon>Spirochaetia</taxon>
        <taxon>Leptospirales</taxon>
        <taxon>Leptospiraceae</taxon>
        <taxon>Leptospira</taxon>
    </lineage>
</organism>
<sequence length="204" mass="24310">MNRVIISPKYQNKTELVNENRGGDRKSKISKKDLKPESVLFQSKQNEIKKQNISKEEKPNITLQSVKEEHKDVAKKISENEKIPLGTATRYVAELRKELHSQELIPEKKKVKVQEETKNRPLKEIVKEFRKRYIKMSKSQQEAERNRLKRTYIKLSNEWYEMNERIRSNQSHTSQIREKFASIGRGNEIHKINDMLREKHESKK</sequence>
<evidence type="ECO:0000313" key="3">
    <source>
        <dbReference type="Proteomes" id="UP000011770"/>
    </source>
</evidence>
<comment type="caution">
    <text evidence="2">The sequence shown here is derived from an EMBL/GenBank/DDBJ whole genome shotgun (WGS) entry which is preliminary data.</text>
</comment>
<feature type="compositionally biased region" description="Basic and acidic residues" evidence="1">
    <location>
        <begin position="46"/>
        <end position="59"/>
    </location>
</feature>
<evidence type="ECO:0000256" key="1">
    <source>
        <dbReference type="SAM" id="MobiDB-lite"/>
    </source>
</evidence>
<name>M3GX25_9LEPT</name>
<dbReference type="Proteomes" id="UP000011770">
    <property type="component" value="Unassembled WGS sequence"/>
</dbReference>